<dbReference type="AlphaFoldDB" id="A0A166TTL7"/>
<sequence length="345" mass="37572">MPPVPYAARLMSAQRQGATPTNSILFNNTDSVNITRASALAHTFGFGLPGFSICWYFQDSPYVGMSLVVAQTGVICTSLRRRSTNVELELELELAGLRLQAESAVRRKALALGVVVVEVGLWAALGVAVAPTDIAAMCTPTTIRSLLAAQFAASRNVPGSLESPRDTARLETERGGRIGGRWLQNAHSARWVLARARRVRVAHGRGASALELLREVAQERAGRASVTGGRGWVVWRYGRARGASALAPLRRVAENRASCARVVCGGGASALELLREVAQERAGCASLVRTGWVGCRRRWRERCEGIWCEREWYGWIEMFARPSGREQSIREWRATAASADCGRGL</sequence>
<name>A0A166TTL7_9AGAM</name>
<protein>
    <submittedName>
        <fullName evidence="1">Uncharacterized protein</fullName>
    </submittedName>
</protein>
<reference evidence="1 2" key="1">
    <citation type="journal article" date="2016" name="Mol. Biol. Evol.">
        <title>Comparative Genomics of Early-Diverging Mushroom-Forming Fungi Provides Insights into the Origins of Lignocellulose Decay Capabilities.</title>
        <authorList>
            <person name="Nagy L.G."/>
            <person name="Riley R."/>
            <person name="Tritt A."/>
            <person name="Adam C."/>
            <person name="Daum C."/>
            <person name="Floudas D."/>
            <person name="Sun H."/>
            <person name="Yadav J.S."/>
            <person name="Pangilinan J."/>
            <person name="Larsson K.H."/>
            <person name="Matsuura K."/>
            <person name="Barry K."/>
            <person name="Labutti K."/>
            <person name="Kuo R."/>
            <person name="Ohm R.A."/>
            <person name="Bhattacharya S.S."/>
            <person name="Shirouzu T."/>
            <person name="Yoshinaga Y."/>
            <person name="Martin F.M."/>
            <person name="Grigoriev I.V."/>
            <person name="Hibbett D.S."/>
        </authorList>
    </citation>
    <scope>NUCLEOTIDE SEQUENCE [LARGE SCALE GENOMIC DNA]</scope>
    <source>
        <strain evidence="1 2">CBS 109695</strain>
    </source>
</reference>
<accession>A0A166TTL7</accession>
<proteinExistence type="predicted"/>
<gene>
    <name evidence="1" type="ORF">FIBSPDRAFT_926094</name>
</gene>
<evidence type="ECO:0000313" key="2">
    <source>
        <dbReference type="Proteomes" id="UP000076532"/>
    </source>
</evidence>
<keyword evidence="2" id="KW-1185">Reference proteome</keyword>
<dbReference type="Proteomes" id="UP000076532">
    <property type="component" value="Unassembled WGS sequence"/>
</dbReference>
<evidence type="ECO:0000313" key="1">
    <source>
        <dbReference type="EMBL" id="KZP30971.1"/>
    </source>
</evidence>
<organism evidence="1 2">
    <name type="scientific">Athelia psychrophila</name>
    <dbReference type="NCBI Taxonomy" id="1759441"/>
    <lineage>
        <taxon>Eukaryota</taxon>
        <taxon>Fungi</taxon>
        <taxon>Dikarya</taxon>
        <taxon>Basidiomycota</taxon>
        <taxon>Agaricomycotina</taxon>
        <taxon>Agaricomycetes</taxon>
        <taxon>Agaricomycetidae</taxon>
        <taxon>Atheliales</taxon>
        <taxon>Atheliaceae</taxon>
        <taxon>Athelia</taxon>
    </lineage>
</organism>
<dbReference type="EMBL" id="KV417491">
    <property type="protein sequence ID" value="KZP30971.1"/>
    <property type="molecule type" value="Genomic_DNA"/>
</dbReference>